<dbReference type="Proteomes" id="UP000005546">
    <property type="component" value="Unassembled WGS sequence"/>
</dbReference>
<dbReference type="OrthoDB" id="9776324at2"/>
<feature type="transmembrane region" description="Helical" evidence="10">
    <location>
        <begin position="198"/>
        <end position="218"/>
    </location>
</feature>
<name>F3QQH0_9BACT</name>
<comment type="subcellular location">
    <subcellularLocation>
        <location evidence="1">Cell membrane</location>
        <topology evidence="1">Multi-pass membrane protein</topology>
    </subcellularLocation>
</comment>
<protein>
    <recommendedName>
        <fullName evidence="3">Multidrug export protein MepA</fullName>
    </recommendedName>
</protein>
<comment type="caution">
    <text evidence="11">The sequence shown here is derived from an EMBL/GenBank/DDBJ whole genome shotgun (WGS) entry which is preliminary data.</text>
</comment>
<evidence type="ECO:0000256" key="4">
    <source>
        <dbReference type="ARBA" id="ARBA00022448"/>
    </source>
</evidence>
<proteinExistence type="inferred from homology"/>
<dbReference type="eggNOG" id="COG0534">
    <property type="taxonomic scope" value="Bacteria"/>
</dbReference>
<gene>
    <name evidence="11" type="ORF">HMPREF9442_00412</name>
</gene>
<evidence type="ECO:0000313" key="11">
    <source>
        <dbReference type="EMBL" id="EGG57053.1"/>
    </source>
</evidence>
<evidence type="ECO:0000256" key="1">
    <source>
        <dbReference type="ARBA" id="ARBA00004651"/>
    </source>
</evidence>
<feature type="transmembrane region" description="Helical" evidence="10">
    <location>
        <begin position="98"/>
        <end position="120"/>
    </location>
</feature>
<dbReference type="InterPro" id="IPR002528">
    <property type="entry name" value="MATE_fam"/>
</dbReference>
<dbReference type="InterPro" id="IPR051327">
    <property type="entry name" value="MATE_MepA_subfamily"/>
</dbReference>
<dbReference type="PIRSF" id="PIRSF006603">
    <property type="entry name" value="DinF"/>
    <property type="match status" value="1"/>
</dbReference>
<dbReference type="PANTHER" id="PTHR43823:SF3">
    <property type="entry name" value="MULTIDRUG EXPORT PROTEIN MEPA"/>
    <property type="match status" value="1"/>
</dbReference>
<dbReference type="GO" id="GO:0005886">
    <property type="term" value="C:plasma membrane"/>
    <property type="evidence" value="ECO:0007669"/>
    <property type="project" value="UniProtKB-SubCell"/>
</dbReference>
<comment type="similarity">
    <text evidence="2">Belongs to the multi antimicrobial extrusion (MATE) (TC 2.A.66.1) family. MepA subfamily.</text>
</comment>
<dbReference type="HOGENOM" id="CLU_012893_0_0_10"/>
<evidence type="ECO:0000256" key="3">
    <source>
        <dbReference type="ARBA" id="ARBA00022106"/>
    </source>
</evidence>
<dbReference type="NCBIfam" id="TIGR00797">
    <property type="entry name" value="matE"/>
    <property type="match status" value="1"/>
</dbReference>
<feature type="transmembrane region" description="Helical" evidence="10">
    <location>
        <begin position="390"/>
        <end position="410"/>
    </location>
</feature>
<feature type="transmembrane region" description="Helical" evidence="10">
    <location>
        <begin position="416"/>
        <end position="442"/>
    </location>
</feature>
<evidence type="ECO:0000256" key="2">
    <source>
        <dbReference type="ARBA" id="ARBA00008417"/>
    </source>
</evidence>
<feature type="transmembrane region" description="Helical" evidence="10">
    <location>
        <begin position="140"/>
        <end position="161"/>
    </location>
</feature>
<sequence length="454" mass="48656">MNNLYEERLGTDRMLPLVFRMALPAVAAQIVNLLYSIVDRIYIGHIPGIGTDALAGIGVTSSVIILISAFSSIVGAGGAPLAAIALGQGDRVRAGKILGNGLVLLLLFTVLTSATAYLFMEPMLMAIGASEHTIGYATDYLSVYLLGTLFVEVSVGLNTFINTQGRPGIAMCSVIIGALLNIGLDPLFIFVFGMGVKGVALATIISQACSALWVVRFLTSRKATLRLERRYMRPDRKVVLSTLALGVSPFIMASTESLVGFVLNSSLKTYGDIYISALAIMQSAMLAVSVPLTGFSQGFIPIVSYNYGHGNGQRVKDCFRIVLQVMFTFNLLLVLFMILFPGLVASAFTSDGKLIAAVEQTLPVFLAGMTIFGLQRACQNMFVALGQAKVSVFIALLRKVILLVPLALLLPRGMGMMGVFAAEGISDATAAVCCTLIFAWQFPRILRKMPRRLA</sequence>
<evidence type="ECO:0000256" key="8">
    <source>
        <dbReference type="ARBA" id="ARBA00023136"/>
    </source>
</evidence>
<keyword evidence="12" id="KW-1185">Reference proteome</keyword>
<dbReference type="InterPro" id="IPR045070">
    <property type="entry name" value="MATE_MepA-like"/>
</dbReference>
<evidence type="ECO:0000256" key="7">
    <source>
        <dbReference type="ARBA" id="ARBA00022989"/>
    </source>
</evidence>
<keyword evidence="5" id="KW-1003">Cell membrane</keyword>
<feature type="transmembrane region" description="Helical" evidence="10">
    <location>
        <begin position="238"/>
        <end position="261"/>
    </location>
</feature>
<evidence type="ECO:0000256" key="9">
    <source>
        <dbReference type="ARBA" id="ARBA00023251"/>
    </source>
</evidence>
<evidence type="ECO:0000256" key="6">
    <source>
        <dbReference type="ARBA" id="ARBA00022692"/>
    </source>
</evidence>
<reference evidence="11 12" key="1">
    <citation type="submission" date="2011-02" db="EMBL/GenBank/DDBJ databases">
        <authorList>
            <person name="Weinstock G."/>
            <person name="Sodergren E."/>
            <person name="Clifton S."/>
            <person name="Fulton L."/>
            <person name="Fulton B."/>
            <person name="Courtney L."/>
            <person name="Fronick C."/>
            <person name="Harrison M."/>
            <person name="Strong C."/>
            <person name="Farmer C."/>
            <person name="Delahaunty K."/>
            <person name="Markovic C."/>
            <person name="Hall O."/>
            <person name="Minx P."/>
            <person name="Tomlinson C."/>
            <person name="Mitreva M."/>
            <person name="Hou S."/>
            <person name="Chen J."/>
            <person name="Wollam A."/>
            <person name="Pepin K.H."/>
            <person name="Johnson M."/>
            <person name="Bhonagiri V."/>
            <person name="Zhang X."/>
            <person name="Suruliraj S."/>
            <person name="Warren W."/>
            <person name="Chinwalla A."/>
            <person name="Mardis E.R."/>
            <person name="Wilson R.K."/>
        </authorList>
    </citation>
    <scope>NUCLEOTIDE SEQUENCE [LARGE SCALE GENOMIC DNA]</scope>
    <source>
        <strain evidence="11 12">YIT 11841</strain>
    </source>
</reference>
<dbReference type="AlphaFoldDB" id="F3QQH0"/>
<dbReference type="Pfam" id="PF01554">
    <property type="entry name" value="MatE"/>
    <property type="match status" value="2"/>
</dbReference>
<feature type="transmembrane region" description="Helical" evidence="10">
    <location>
        <begin position="21"/>
        <end position="43"/>
    </location>
</feature>
<dbReference type="InterPro" id="IPR048279">
    <property type="entry name" value="MdtK-like"/>
</dbReference>
<accession>F3QQH0</accession>
<dbReference type="GO" id="GO:0046677">
    <property type="term" value="P:response to antibiotic"/>
    <property type="evidence" value="ECO:0007669"/>
    <property type="project" value="UniProtKB-KW"/>
</dbReference>
<dbReference type="GO" id="GO:0015297">
    <property type="term" value="F:antiporter activity"/>
    <property type="evidence" value="ECO:0007669"/>
    <property type="project" value="InterPro"/>
</dbReference>
<feature type="transmembrane region" description="Helical" evidence="10">
    <location>
        <begin position="360"/>
        <end position="378"/>
    </location>
</feature>
<dbReference type="RefSeq" id="WP_008624666.1">
    <property type="nucleotide sequence ID" value="NZ_GL883817.1"/>
</dbReference>
<dbReference type="GO" id="GO:0042910">
    <property type="term" value="F:xenobiotic transmembrane transporter activity"/>
    <property type="evidence" value="ECO:0007669"/>
    <property type="project" value="InterPro"/>
</dbReference>
<keyword evidence="4" id="KW-0813">Transport</keyword>
<feature type="transmembrane region" description="Helical" evidence="10">
    <location>
        <begin position="321"/>
        <end position="348"/>
    </location>
</feature>
<evidence type="ECO:0000313" key="12">
    <source>
        <dbReference type="Proteomes" id="UP000005546"/>
    </source>
</evidence>
<keyword evidence="6 10" id="KW-0812">Transmembrane</keyword>
<dbReference type="STRING" id="762982.HMPREF9442_00412"/>
<feature type="transmembrane region" description="Helical" evidence="10">
    <location>
        <begin position="168"/>
        <end position="192"/>
    </location>
</feature>
<evidence type="ECO:0000256" key="10">
    <source>
        <dbReference type="SAM" id="Phobius"/>
    </source>
</evidence>
<dbReference type="EMBL" id="AFBR01000013">
    <property type="protein sequence ID" value="EGG57053.1"/>
    <property type="molecule type" value="Genomic_DNA"/>
</dbReference>
<keyword evidence="8 10" id="KW-0472">Membrane</keyword>
<feature type="transmembrane region" description="Helical" evidence="10">
    <location>
        <begin position="63"/>
        <end position="86"/>
    </location>
</feature>
<evidence type="ECO:0000256" key="5">
    <source>
        <dbReference type="ARBA" id="ARBA00022475"/>
    </source>
</evidence>
<dbReference type="PANTHER" id="PTHR43823">
    <property type="entry name" value="SPORULATION PROTEIN YKVU"/>
    <property type="match status" value="1"/>
</dbReference>
<keyword evidence="7 10" id="KW-1133">Transmembrane helix</keyword>
<keyword evidence="9" id="KW-0046">Antibiotic resistance</keyword>
<feature type="transmembrane region" description="Helical" evidence="10">
    <location>
        <begin position="273"/>
        <end position="300"/>
    </location>
</feature>
<dbReference type="CDD" id="cd13143">
    <property type="entry name" value="MATE_MepA_like"/>
    <property type="match status" value="1"/>
</dbReference>
<organism evidence="11 12">
    <name type="scientific">Paraprevotella xylaniphila YIT 11841</name>
    <dbReference type="NCBI Taxonomy" id="762982"/>
    <lineage>
        <taxon>Bacteria</taxon>
        <taxon>Pseudomonadati</taxon>
        <taxon>Bacteroidota</taxon>
        <taxon>Bacteroidia</taxon>
        <taxon>Bacteroidales</taxon>
        <taxon>Prevotellaceae</taxon>
        <taxon>Paraprevotella</taxon>
    </lineage>
</organism>